<dbReference type="CDD" id="cd06263">
    <property type="entry name" value="MAM"/>
    <property type="match status" value="1"/>
</dbReference>
<name>A0A7D9I5M3_PARCT</name>
<dbReference type="InterPro" id="IPR013320">
    <property type="entry name" value="ConA-like_dom_sf"/>
</dbReference>
<feature type="compositionally biased region" description="Basic and acidic residues" evidence="1">
    <location>
        <begin position="101"/>
        <end position="112"/>
    </location>
</feature>
<dbReference type="Gene3D" id="2.60.120.200">
    <property type="match status" value="2"/>
</dbReference>
<proteinExistence type="predicted"/>
<evidence type="ECO:0000313" key="3">
    <source>
        <dbReference type="Proteomes" id="UP001152795"/>
    </source>
</evidence>
<dbReference type="AlphaFoldDB" id="A0A7D9I5M3"/>
<dbReference type="PANTHER" id="PTHR23282">
    <property type="entry name" value="APICAL ENDOSOMAL GLYCOPROTEIN PRECURSOR"/>
    <property type="match status" value="1"/>
</dbReference>
<comment type="caution">
    <text evidence="2">The sequence shown here is derived from an EMBL/GenBank/DDBJ whole genome shotgun (WGS) entry which is preliminary data.</text>
</comment>
<sequence length="388" mass="43566">MDCIAWLQKKFITQHGDLISHEGLVWYENYGNAAMPSVDGESLWKRHEIDQITKADMQPLYQKETTTTVPYIPCSRQRRIPGGLPGKDEIGDGFFTDTSTDDERKILRRIEDNNNDGDSQREQSSPAAVNTNNDPPTECCSALINYPTRVSTGEEGSQVGIKPKLKDLEGEQDGDKCSNVHFQHSPHTVDAVLPLSIRIWSRTGTHGNQWRQGRITLSSTQLFTLVFEGVRGRSYQGDIALDDITLGDGKCPPARFCDFGDDWCHFSNIKGDQFDWTRRKGRTSSYGTGPSVDHTTGTWNGYYVYIETSWPRKKGDKAWLVSQTYPAAPTGKCLNFYYHMYGSDINLLHVIAKPIGAPFGTSVWNKTGNQGDVWRHGQATVRATSKFQ</sequence>
<dbReference type="InterPro" id="IPR000998">
    <property type="entry name" value="MAM_dom"/>
</dbReference>
<feature type="region of interest" description="Disordered" evidence="1">
    <location>
        <begin position="75"/>
        <end position="139"/>
    </location>
</feature>
<organism evidence="2 3">
    <name type="scientific">Paramuricea clavata</name>
    <name type="common">Red gorgonian</name>
    <name type="synonym">Violescent sea-whip</name>
    <dbReference type="NCBI Taxonomy" id="317549"/>
    <lineage>
        <taxon>Eukaryota</taxon>
        <taxon>Metazoa</taxon>
        <taxon>Cnidaria</taxon>
        <taxon>Anthozoa</taxon>
        <taxon>Octocorallia</taxon>
        <taxon>Malacalcyonacea</taxon>
        <taxon>Plexauridae</taxon>
        <taxon>Paramuricea</taxon>
    </lineage>
</organism>
<protein>
    <submittedName>
        <fullName evidence="2">MAM and LDL-receptor class A domain-containing 2-like</fullName>
    </submittedName>
</protein>
<dbReference type="PANTHER" id="PTHR23282:SF142">
    <property type="entry name" value="MAM DOMAIN-CONTAINING PROTEIN"/>
    <property type="match status" value="1"/>
</dbReference>
<dbReference type="SMART" id="SM00137">
    <property type="entry name" value="MAM"/>
    <property type="match status" value="2"/>
</dbReference>
<keyword evidence="3" id="KW-1185">Reference proteome</keyword>
<dbReference type="Pfam" id="PF00629">
    <property type="entry name" value="MAM"/>
    <property type="match status" value="2"/>
</dbReference>
<dbReference type="GO" id="GO:0016020">
    <property type="term" value="C:membrane"/>
    <property type="evidence" value="ECO:0007669"/>
    <property type="project" value="InterPro"/>
</dbReference>
<feature type="compositionally biased region" description="Polar residues" evidence="1">
    <location>
        <begin position="122"/>
        <end position="135"/>
    </location>
</feature>
<evidence type="ECO:0000313" key="2">
    <source>
        <dbReference type="EMBL" id="CAB4001475.1"/>
    </source>
</evidence>
<dbReference type="SUPFAM" id="SSF49899">
    <property type="entry name" value="Concanavalin A-like lectins/glucanases"/>
    <property type="match status" value="2"/>
</dbReference>
<reference evidence="2" key="1">
    <citation type="submission" date="2020-04" db="EMBL/GenBank/DDBJ databases">
        <authorList>
            <person name="Alioto T."/>
            <person name="Alioto T."/>
            <person name="Gomez Garrido J."/>
        </authorList>
    </citation>
    <scope>NUCLEOTIDE SEQUENCE</scope>
    <source>
        <strain evidence="2">A484AB</strain>
    </source>
</reference>
<dbReference type="EMBL" id="CACRXK020004095">
    <property type="protein sequence ID" value="CAB4001475.1"/>
    <property type="molecule type" value="Genomic_DNA"/>
</dbReference>
<dbReference type="PROSITE" id="PS50060">
    <property type="entry name" value="MAM_2"/>
    <property type="match status" value="2"/>
</dbReference>
<dbReference type="InterPro" id="IPR051560">
    <property type="entry name" value="MAM_domain-containing"/>
</dbReference>
<feature type="non-terminal residue" evidence="2">
    <location>
        <position position="388"/>
    </location>
</feature>
<gene>
    <name evidence="2" type="ORF">PACLA_8A086734</name>
</gene>
<accession>A0A7D9I5M3</accession>
<dbReference type="OrthoDB" id="412155at2759"/>
<evidence type="ECO:0000256" key="1">
    <source>
        <dbReference type="SAM" id="MobiDB-lite"/>
    </source>
</evidence>
<dbReference type="Proteomes" id="UP001152795">
    <property type="component" value="Unassembled WGS sequence"/>
</dbReference>